<reference evidence="1" key="1">
    <citation type="submission" date="2022-10" db="EMBL/GenBank/DDBJ databases">
        <title>The complete genomes of actinobacterial strains from the NBC collection.</title>
        <authorList>
            <person name="Joergensen T.S."/>
            <person name="Alvarez Arevalo M."/>
            <person name="Sterndorff E.B."/>
            <person name="Faurdal D."/>
            <person name="Vuksanovic O."/>
            <person name="Mourched A.-S."/>
            <person name="Charusanti P."/>
            <person name="Shaw S."/>
            <person name="Blin K."/>
            <person name="Weber T."/>
        </authorList>
    </citation>
    <scope>NUCLEOTIDE SEQUENCE</scope>
    <source>
        <strain evidence="1">NBC_00222</strain>
    </source>
</reference>
<dbReference type="Proteomes" id="UP001432222">
    <property type="component" value="Chromosome"/>
</dbReference>
<evidence type="ECO:0000313" key="1">
    <source>
        <dbReference type="EMBL" id="WUQ86275.1"/>
    </source>
</evidence>
<evidence type="ECO:0000313" key="2">
    <source>
        <dbReference type="Proteomes" id="UP001432222"/>
    </source>
</evidence>
<sequence length="371" mass="39315">MTLAAPATAPAATPAATPVAAVPHALVAVPRPLVAARARAAPRPVVDPLLLVGGDQQHIVTRAQLRALGVPSGSIAHRLRPGGPWQRVLPRVICLQTGRLTAHQRLRAALAYAGPKGRPAPQAGEVLLTGAAVLADAGLPSAGHPADLTEVDVLIPGQRRVADRGFVRIHRAGGAMPGGFERDDGLWSTSVARALADLAPRESGRRRFRALCAEAVQRRHCELGELLDQLLARPDARELTGLARVVEELTAGVRSVVEGEAQDAVRGAGLPEPLWNPVLFLDGRFLAVPDAYWPQACVALEIDSRAWHLHPADHERSLTRANGLTAAGLPVVRTTPVQLRRDPGPVLHELAVLLSAGPHGPHGRVTWRPAR</sequence>
<dbReference type="RefSeq" id="WP_328956907.1">
    <property type="nucleotide sequence ID" value="NZ_CP108110.1"/>
</dbReference>
<name>A0ABZ1U510_9ACTN</name>
<keyword evidence="2" id="KW-1185">Reference proteome</keyword>
<accession>A0ABZ1U510</accession>
<gene>
    <name evidence="1" type="ORF">OHA16_26965</name>
</gene>
<proteinExistence type="predicted"/>
<evidence type="ECO:0008006" key="3">
    <source>
        <dbReference type="Google" id="ProtNLM"/>
    </source>
</evidence>
<protein>
    <recommendedName>
        <fullName evidence="3">DUF559 domain-containing protein</fullName>
    </recommendedName>
</protein>
<dbReference type="EMBL" id="CP108110">
    <property type="protein sequence ID" value="WUQ86275.1"/>
    <property type="molecule type" value="Genomic_DNA"/>
</dbReference>
<organism evidence="1 2">
    <name type="scientific">Kitasatospora purpeofusca</name>
    <dbReference type="NCBI Taxonomy" id="67352"/>
    <lineage>
        <taxon>Bacteria</taxon>
        <taxon>Bacillati</taxon>
        <taxon>Actinomycetota</taxon>
        <taxon>Actinomycetes</taxon>
        <taxon>Kitasatosporales</taxon>
        <taxon>Streptomycetaceae</taxon>
        <taxon>Kitasatospora</taxon>
    </lineage>
</organism>